<name>A0A395LMQ4_9SPHN</name>
<proteinExistence type="predicted"/>
<sequence>MRLPASFTPSSVTTTRISGFNGWNTGEFEAGEYNGSYQRSEGRLAFFDSWIQRSAKARFAIAGPEISSTIEARCRMRERALKLDDGIEVTTKPMAYGCEFTADGRNIPARFELQEVTGGGTASYRYERYGEIALGGEIVRIRSAHELEGTPMGMLTPIGYVFEQRGRAVGALELNGSPELILPTGTDPGLARTLTVAALALAVFQDPANRAIDD</sequence>
<reference evidence="1 2" key="1">
    <citation type="submission" date="2018-07" db="EMBL/GenBank/DDBJ databases">
        <title>Erythrobacter nanhaiensis sp. nov., a novel member of the genus Erythrobacter isolated from the South China Sea.</title>
        <authorList>
            <person name="Chen X."/>
            <person name="Liu J."/>
        </authorList>
    </citation>
    <scope>NUCLEOTIDE SEQUENCE [LARGE SCALE GENOMIC DNA]</scope>
    <source>
        <strain evidence="1 2">S-5</strain>
    </source>
</reference>
<dbReference type="EMBL" id="QRBB01000001">
    <property type="protein sequence ID" value="RDS78222.1"/>
    <property type="molecule type" value="Genomic_DNA"/>
</dbReference>
<comment type="caution">
    <text evidence="1">The sequence shown here is derived from an EMBL/GenBank/DDBJ whole genome shotgun (WGS) entry which is preliminary data.</text>
</comment>
<evidence type="ECO:0000313" key="2">
    <source>
        <dbReference type="Proteomes" id="UP000254101"/>
    </source>
</evidence>
<keyword evidence="2" id="KW-1185">Reference proteome</keyword>
<dbReference type="AlphaFoldDB" id="A0A395LMQ4"/>
<dbReference type="Proteomes" id="UP000254101">
    <property type="component" value="Unassembled WGS sequence"/>
</dbReference>
<organism evidence="1 2">
    <name type="scientific">Alteriqipengyuania lutimaris</name>
    <dbReference type="NCBI Taxonomy" id="1538146"/>
    <lineage>
        <taxon>Bacteria</taxon>
        <taxon>Pseudomonadati</taxon>
        <taxon>Pseudomonadota</taxon>
        <taxon>Alphaproteobacteria</taxon>
        <taxon>Sphingomonadales</taxon>
        <taxon>Erythrobacteraceae</taxon>
        <taxon>Alteriqipengyuania</taxon>
    </lineage>
</organism>
<gene>
    <name evidence="1" type="ORF">DL238_11815</name>
</gene>
<protein>
    <submittedName>
        <fullName evidence="1">Uncharacterized protein</fullName>
    </submittedName>
</protein>
<evidence type="ECO:0000313" key="1">
    <source>
        <dbReference type="EMBL" id="RDS78222.1"/>
    </source>
</evidence>
<accession>A0A395LMQ4</accession>